<name>M1YHE3_NITG3</name>
<feature type="domain" description="Rhodanese" evidence="1">
    <location>
        <begin position="16"/>
        <end position="101"/>
    </location>
</feature>
<dbReference type="InterPro" id="IPR001763">
    <property type="entry name" value="Rhodanese-like_dom"/>
</dbReference>
<dbReference type="InterPro" id="IPR036873">
    <property type="entry name" value="Rhodanese-like_dom_sf"/>
</dbReference>
<sequence length="104" mass="11795">MEHISVDKLHDLLPNMGPDDLILDVRTEEEFEEAHIKGARNQNHEDVEDIADELKKYKNVYVHCKMGGRAQKAAETLEGAGLTNIICVSQGGMQRWMDMGWEAE</sequence>
<dbReference type="RefSeq" id="WP_005006779.1">
    <property type="nucleotide sequence ID" value="NZ_HG422173.1"/>
</dbReference>
<comment type="caution">
    <text evidence="2">The sequence shown here is derived from an EMBL/GenBank/DDBJ whole genome shotgun (WGS) entry which is preliminary data.</text>
</comment>
<dbReference type="Pfam" id="PF00581">
    <property type="entry name" value="Rhodanese"/>
    <property type="match status" value="1"/>
</dbReference>
<dbReference type="CDD" id="cd00158">
    <property type="entry name" value="RHOD"/>
    <property type="match status" value="1"/>
</dbReference>
<protein>
    <submittedName>
        <fullName evidence="2">Rhodanese-like protein, putative Thiosulfate sulfurtransferase glpE</fullName>
    </submittedName>
</protein>
<dbReference type="Gene3D" id="3.40.250.10">
    <property type="entry name" value="Rhodanese-like domain"/>
    <property type="match status" value="1"/>
</dbReference>
<dbReference type="HOGENOM" id="CLU_089574_13_2_0"/>
<dbReference type="InterPro" id="IPR050229">
    <property type="entry name" value="GlpE_sulfurtransferase"/>
</dbReference>
<dbReference type="SMART" id="SM00450">
    <property type="entry name" value="RHOD"/>
    <property type="match status" value="1"/>
</dbReference>
<proteinExistence type="predicted"/>
<dbReference type="EMBL" id="CAQJ01000020">
    <property type="protein sequence ID" value="CCQ89890.1"/>
    <property type="molecule type" value="Genomic_DNA"/>
</dbReference>
<dbReference type="PROSITE" id="PS50206">
    <property type="entry name" value="RHODANESE_3"/>
    <property type="match status" value="1"/>
</dbReference>
<dbReference type="SUPFAM" id="SSF52821">
    <property type="entry name" value="Rhodanese/Cell cycle control phosphatase"/>
    <property type="match status" value="1"/>
</dbReference>
<accession>M1YHE3</accession>
<dbReference type="PANTHER" id="PTHR43031">
    <property type="entry name" value="FAD-DEPENDENT OXIDOREDUCTASE"/>
    <property type="match status" value="1"/>
</dbReference>
<keyword evidence="2" id="KW-0808">Transferase</keyword>
<dbReference type="STRING" id="1266370.NITGR_180020"/>
<evidence type="ECO:0000313" key="3">
    <source>
        <dbReference type="Proteomes" id="UP000011704"/>
    </source>
</evidence>
<evidence type="ECO:0000313" key="2">
    <source>
        <dbReference type="EMBL" id="CCQ89890.1"/>
    </source>
</evidence>
<evidence type="ECO:0000259" key="1">
    <source>
        <dbReference type="PROSITE" id="PS50206"/>
    </source>
</evidence>
<dbReference type="PANTHER" id="PTHR43031:SF1">
    <property type="entry name" value="PYRIDINE NUCLEOTIDE-DISULPHIDE OXIDOREDUCTASE"/>
    <property type="match status" value="1"/>
</dbReference>
<dbReference type="OrthoDB" id="9800872at2"/>
<dbReference type="Proteomes" id="UP000011704">
    <property type="component" value="Unassembled WGS sequence"/>
</dbReference>
<dbReference type="GO" id="GO:0016740">
    <property type="term" value="F:transferase activity"/>
    <property type="evidence" value="ECO:0007669"/>
    <property type="project" value="UniProtKB-KW"/>
</dbReference>
<reference evidence="2 3" key="1">
    <citation type="journal article" date="2013" name="Front. Microbiol.">
        <title>The genome of Nitrospina gracilis illuminates the metabolism and evolution of the major marine nitrite oxidizer.</title>
        <authorList>
            <person name="Luecker S."/>
            <person name="Nowka B."/>
            <person name="Rattei T."/>
            <person name="Spieck E."/>
            <person name="and Daims H."/>
        </authorList>
    </citation>
    <scope>NUCLEOTIDE SEQUENCE [LARGE SCALE GENOMIC DNA]</scope>
    <source>
        <strain evidence="2 3">3/211</strain>
    </source>
</reference>
<gene>
    <name evidence="2" type="ORF">NITGR_180020</name>
</gene>
<organism evidence="2 3">
    <name type="scientific">Nitrospina gracilis (strain 3/211)</name>
    <dbReference type="NCBI Taxonomy" id="1266370"/>
    <lineage>
        <taxon>Bacteria</taxon>
        <taxon>Pseudomonadati</taxon>
        <taxon>Nitrospinota/Tectimicrobiota group</taxon>
        <taxon>Nitrospinota</taxon>
        <taxon>Nitrospinia</taxon>
        <taxon>Nitrospinales</taxon>
        <taxon>Nitrospinaceae</taxon>
        <taxon>Nitrospina</taxon>
    </lineage>
</organism>
<dbReference type="InParanoid" id="M1YHE3"/>
<dbReference type="AlphaFoldDB" id="M1YHE3"/>
<keyword evidence="3" id="KW-1185">Reference proteome</keyword>